<sequence>MKRENKNPDVGDLTLEQLVEVTSLKNEISSSKRSYFGKIKYIFNKSTGSIEEFIQKAPLLGYSLKRIIYAFFTLYLAIAFVFIMLRIVTTDAAYLSDVNLEKLGIQYGDERYNTLLNNRMKAFGVAGPMLEQMFIYLRNITPFIPKDIILNPVVDGVTGEVGGELTRMWFYLGVFMNKASGGQVLSLVQSAFARSIPVSFTVGGTAVLLSYLLGVPLGIIAAKNKDKPADSAINGTSLVISAIPALVVISLLYKMSIYLFGANGTYDGSSTFTKIWPVIGVMLLIMPMIAVQTRRFVIDEMTTDYAKFALSKGLSEKYVFYVHIFRNAGIRLIKTMPEVFVITLFGSSILVERTWSIDGMSKFILNGVSNKDTFVVLGYIYVSAAAGVFSSLVGDLLLAVLDPRIKLTK</sequence>
<evidence type="ECO:0000256" key="3">
    <source>
        <dbReference type="ARBA" id="ARBA00022475"/>
    </source>
</evidence>
<dbReference type="AlphaFoldDB" id="V5RJ59"/>
<keyword evidence="5 7" id="KW-1133">Transmembrane helix</keyword>
<dbReference type="InterPro" id="IPR000515">
    <property type="entry name" value="MetI-like"/>
</dbReference>
<protein>
    <submittedName>
        <fullName evidence="9">Oligopeptide ABC transporter permease</fullName>
    </submittedName>
</protein>
<organism evidence="9 10">
    <name type="scientific">Spiroplasma apis B31</name>
    <dbReference type="NCBI Taxonomy" id="1276258"/>
    <lineage>
        <taxon>Bacteria</taxon>
        <taxon>Bacillati</taxon>
        <taxon>Mycoplasmatota</taxon>
        <taxon>Mollicutes</taxon>
        <taxon>Entomoplasmatales</taxon>
        <taxon>Spiroplasmataceae</taxon>
        <taxon>Spiroplasma</taxon>
    </lineage>
</organism>
<keyword evidence="2 7" id="KW-0813">Transport</keyword>
<dbReference type="HOGENOM" id="CLU_672517_0_0_14"/>
<name>V5RJ59_SPIAP</name>
<feature type="transmembrane region" description="Helical" evidence="7">
    <location>
        <begin position="376"/>
        <end position="401"/>
    </location>
</feature>
<dbReference type="EMBL" id="CP006682">
    <property type="protein sequence ID" value="AHB36589.1"/>
    <property type="molecule type" value="Genomic_DNA"/>
</dbReference>
<feature type="transmembrane region" description="Helical" evidence="7">
    <location>
        <begin position="232"/>
        <end position="253"/>
    </location>
</feature>
<feature type="transmembrane region" description="Helical" evidence="7">
    <location>
        <begin position="196"/>
        <end position="220"/>
    </location>
</feature>
<dbReference type="Proteomes" id="UP000018550">
    <property type="component" value="Chromosome"/>
</dbReference>
<evidence type="ECO:0000256" key="7">
    <source>
        <dbReference type="RuleBase" id="RU363032"/>
    </source>
</evidence>
<dbReference type="KEGG" id="sapi:SAPIS_v1c07440"/>
<reference evidence="9 10" key="1">
    <citation type="journal article" date="2014" name="Genome Announc.">
        <title>Complete Genome Sequence of Spiroplasma apis B31T (ATCC 33834), a Bacterium Associated with May Disease of Honeybees (Apis mellifera).</title>
        <authorList>
            <person name="Ku C."/>
            <person name="Lo W.S."/>
            <person name="Chen L.L."/>
            <person name="Kuo C.H."/>
        </authorList>
    </citation>
    <scope>NUCLEOTIDE SEQUENCE [LARGE SCALE GENOMIC DNA]</scope>
    <source>
        <strain evidence="9">B31</strain>
    </source>
</reference>
<evidence type="ECO:0000313" key="9">
    <source>
        <dbReference type="EMBL" id="AHB36589.1"/>
    </source>
</evidence>
<keyword evidence="10" id="KW-1185">Reference proteome</keyword>
<evidence type="ECO:0000256" key="6">
    <source>
        <dbReference type="ARBA" id="ARBA00023136"/>
    </source>
</evidence>
<dbReference type="STRING" id="1276258.SAPIS_v1c07440"/>
<feature type="transmembrane region" description="Helical" evidence="7">
    <location>
        <begin position="273"/>
        <end position="291"/>
    </location>
</feature>
<proteinExistence type="inferred from homology"/>
<dbReference type="Gene3D" id="1.10.3720.10">
    <property type="entry name" value="MetI-like"/>
    <property type="match status" value="1"/>
</dbReference>
<feature type="transmembrane region" description="Helical" evidence="7">
    <location>
        <begin position="67"/>
        <end position="88"/>
    </location>
</feature>
<dbReference type="PANTHER" id="PTHR30465:SF0">
    <property type="entry name" value="OLIGOPEPTIDE TRANSPORT SYSTEM PERMEASE PROTEIN APPB"/>
    <property type="match status" value="1"/>
</dbReference>
<feature type="transmembrane region" description="Helical" evidence="7">
    <location>
        <begin position="339"/>
        <end position="356"/>
    </location>
</feature>
<comment type="subcellular location">
    <subcellularLocation>
        <location evidence="1 7">Cell membrane</location>
        <topology evidence="1 7">Multi-pass membrane protein</topology>
    </subcellularLocation>
</comment>
<evidence type="ECO:0000256" key="1">
    <source>
        <dbReference type="ARBA" id="ARBA00004651"/>
    </source>
</evidence>
<dbReference type="NCBIfam" id="NF043081">
    <property type="entry name" value="MMSYN1_0165"/>
    <property type="match status" value="1"/>
</dbReference>
<dbReference type="OrthoDB" id="9773221at2"/>
<keyword evidence="6 7" id="KW-0472">Membrane</keyword>
<dbReference type="eggNOG" id="COG0601">
    <property type="taxonomic scope" value="Bacteria"/>
</dbReference>
<gene>
    <name evidence="9" type="primary">oppB</name>
    <name evidence="9" type="ORF">SAPIS_v1c07440</name>
</gene>
<dbReference type="CDD" id="cd06261">
    <property type="entry name" value="TM_PBP2"/>
    <property type="match status" value="1"/>
</dbReference>
<dbReference type="PATRIC" id="fig|1276258.3.peg.757"/>
<evidence type="ECO:0000256" key="4">
    <source>
        <dbReference type="ARBA" id="ARBA00022692"/>
    </source>
</evidence>
<dbReference type="PROSITE" id="PS50928">
    <property type="entry name" value="ABC_TM1"/>
    <property type="match status" value="1"/>
</dbReference>
<comment type="similarity">
    <text evidence="7">Belongs to the binding-protein-dependent transport system permease family.</text>
</comment>
<dbReference type="PANTHER" id="PTHR30465">
    <property type="entry name" value="INNER MEMBRANE ABC TRANSPORTER"/>
    <property type="match status" value="1"/>
</dbReference>
<dbReference type="InterPro" id="IPR035906">
    <property type="entry name" value="MetI-like_sf"/>
</dbReference>
<evidence type="ECO:0000256" key="2">
    <source>
        <dbReference type="ARBA" id="ARBA00022448"/>
    </source>
</evidence>
<dbReference type="GO" id="GO:0005886">
    <property type="term" value="C:plasma membrane"/>
    <property type="evidence" value="ECO:0007669"/>
    <property type="project" value="UniProtKB-SubCell"/>
</dbReference>
<accession>V5RJ59</accession>
<evidence type="ECO:0000259" key="8">
    <source>
        <dbReference type="PROSITE" id="PS50928"/>
    </source>
</evidence>
<evidence type="ECO:0000313" key="10">
    <source>
        <dbReference type="Proteomes" id="UP000018550"/>
    </source>
</evidence>
<dbReference type="SUPFAM" id="SSF161098">
    <property type="entry name" value="MetI-like"/>
    <property type="match status" value="1"/>
</dbReference>
<dbReference type="Pfam" id="PF00528">
    <property type="entry name" value="BPD_transp_1"/>
    <property type="match status" value="1"/>
</dbReference>
<evidence type="ECO:0000256" key="5">
    <source>
        <dbReference type="ARBA" id="ARBA00022989"/>
    </source>
</evidence>
<feature type="domain" description="ABC transmembrane type-1" evidence="8">
    <location>
        <begin position="196"/>
        <end position="398"/>
    </location>
</feature>
<keyword evidence="4 7" id="KW-0812">Transmembrane</keyword>
<keyword evidence="3" id="KW-1003">Cell membrane</keyword>
<dbReference type="RefSeq" id="WP_023789826.1">
    <property type="nucleotide sequence ID" value="NC_022998.1"/>
</dbReference>
<dbReference type="GO" id="GO:0055085">
    <property type="term" value="P:transmembrane transport"/>
    <property type="evidence" value="ECO:0007669"/>
    <property type="project" value="InterPro"/>
</dbReference>